<dbReference type="Proteomes" id="UP000256862">
    <property type="component" value="Chromosome CO2235"/>
</dbReference>
<reference evidence="1" key="1">
    <citation type="submission" date="2018-01" db="EMBL/GenBank/DDBJ databases">
        <authorList>
            <person name="Clerissi C."/>
        </authorList>
    </citation>
    <scope>NUCLEOTIDE SEQUENCE</scope>
    <source>
        <strain evidence="1">Cupriavidus oxalaticus LMG 2235</strain>
    </source>
</reference>
<comment type="caution">
    <text evidence="1">The sequence shown here is derived from an EMBL/GenBank/DDBJ whole genome shotgun (WGS) entry which is preliminary data.</text>
</comment>
<protein>
    <submittedName>
        <fullName evidence="1">Uncharacterized protein</fullName>
    </submittedName>
</protein>
<gene>
    <name evidence="1" type="ORF">CO2235_90294</name>
</gene>
<organism evidence="1">
    <name type="scientific">Cupriavidus oxalaticus</name>
    <dbReference type="NCBI Taxonomy" id="96344"/>
    <lineage>
        <taxon>Bacteria</taxon>
        <taxon>Pseudomonadati</taxon>
        <taxon>Pseudomonadota</taxon>
        <taxon>Betaproteobacteria</taxon>
        <taxon>Burkholderiales</taxon>
        <taxon>Burkholderiaceae</taxon>
        <taxon>Cupriavidus</taxon>
    </lineage>
</organism>
<dbReference type="AlphaFoldDB" id="A0A375GDF5"/>
<dbReference type="EMBL" id="OGUS01000131">
    <property type="protein sequence ID" value="SPC17420.1"/>
    <property type="molecule type" value="Genomic_DNA"/>
</dbReference>
<evidence type="ECO:0000313" key="1">
    <source>
        <dbReference type="EMBL" id="SPC17420.1"/>
    </source>
</evidence>
<sequence length="45" mass="4979">MSTMACGSAGRFRAKLDNFSRIPKAALSRAILDIHTVLSPDHERH</sequence>
<accession>A0A375GDF5</accession>
<name>A0A375GDF5_9BURK</name>
<proteinExistence type="predicted"/>